<gene>
    <name evidence="2" type="primary">cap1G</name>
    <name evidence="3" type="synonym">wchD</name>
    <name evidence="3" type="ORF">SPC01_0011</name>
</gene>
<evidence type="ECO:0000259" key="1">
    <source>
        <dbReference type="Pfam" id="PF00534"/>
    </source>
</evidence>
<sequence>MKVFIATEFRCTIYKNEIYLKPKAYFIYERYAKAFGEIVLCSRYEKVESYPEGYHKANFINKFIPIEGLHQVLFGQNKNKIIEGMIDSDLIVVRIPSIIGSKTADYALKIGKPYLTEIMGDAWDSYWYHSLKGKLLAPYIYAKTKSIVKNANYCIYVTEKYLQDRYPNIKSNIVASNVNITSVENRSLKSRLYKLKKFNPQKISIMTTASVNVRAKGHRFVLEAMKRLEIQGILLDYYLAGDGDQSFLKKKAEELGVANRIHFLGELTTSQIYEYLDKVDLYIQPSLQEGLPRAVIEAMSRACPCIGSNKAGIPELLGPHCLFTPSSSQAIAGSIIDFISMDKEKMVIKQFEFSKKFLSSVLNKRRSDYFAQIRRELNNSDGLD</sequence>
<dbReference type="InterPro" id="IPR001296">
    <property type="entry name" value="Glyco_trans_1"/>
</dbReference>
<dbReference type="SUPFAM" id="SSF53756">
    <property type="entry name" value="UDP-Glycosyltransferase/glycogen phosphorylase"/>
    <property type="match status" value="1"/>
</dbReference>
<reference evidence="4" key="3">
    <citation type="journal article" date="2006" name="PLoS Genet.">
        <title>Genetic analysis of the capsular biosynthetic locus from all 90 pneumococcal serotypes.</title>
        <authorList>
            <person name="Bentley S.D."/>
            <person name="Aanensen D.M."/>
            <person name="Mavroidi A."/>
            <person name="Saunders D."/>
            <person name="Rabbinowitsch E."/>
            <person name="Collins M."/>
            <person name="Donohoe K."/>
            <person name="Harris D."/>
            <person name="Murphy L."/>
            <person name="Quail M.A."/>
            <person name="Samuel G."/>
            <person name="Skovsted I.C."/>
            <person name="Kaltoft M.S."/>
            <person name="Barrell B."/>
            <person name="Reeves P.R."/>
            <person name="Parkhill J."/>
            <person name="Spratt B.G."/>
        </authorList>
    </citation>
    <scope>NUCLEOTIDE SEQUENCE</scope>
    <source>
        <strain evidence="4">519/43</strain>
    </source>
</reference>
<organism evidence="2">
    <name type="scientific">Streptococcus pneumoniae</name>
    <dbReference type="NCBI Taxonomy" id="1313"/>
    <lineage>
        <taxon>Bacteria</taxon>
        <taxon>Bacillati</taxon>
        <taxon>Bacillota</taxon>
        <taxon>Bacilli</taxon>
        <taxon>Lactobacillales</taxon>
        <taxon>Streptococcaceae</taxon>
        <taxon>Streptococcus</taxon>
    </lineage>
</organism>
<dbReference type="PANTHER" id="PTHR12526:SF630">
    <property type="entry name" value="GLYCOSYLTRANSFERASE"/>
    <property type="match status" value="1"/>
</dbReference>
<evidence type="ECO:0000313" key="3">
    <source>
        <dbReference type="EMBL" id="CAI30299.1"/>
    </source>
</evidence>
<dbReference type="AlphaFoldDB" id="P96478"/>
<dbReference type="GO" id="GO:0016757">
    <property type="term" value="F:glycosyltransferase activity"/>
    <property type="evidence" value="ECO:0007669"/>
    <property type="project" value="InterPro"/>
</dbReference>
<dbReference type="EMBL" id="CR931632">
    <property type="protein sequence ID" value="CAI32704.1"/>
    <property type="molecule type" value="Genomic_DNA"/>
</dbReference>
<dbReference type="Gene3D" id="3.40.50.2000">
    <property type="entry name" value="Glycogen Phosphorylase B"/>
    <property type="match status" value="2"/>
</dbReference>
<proteinExistence type="predicted"/>
<dbReference type="Pfam" id="PF00534">
    <property type="entry name" value="Glycos_transf_1"/>
    <property type="match status" value="1"/>
</dbReference>
<dbReference type="PATRIC" id="fig|1313.6914.peg.159"/>
<reference evidence="2" key="1">
    <citation type="journal article" date="1997" name="Mol. Microbiol.">
        <title>Molecular organization of the genes required for the synthesis of type 1 capsular polysaccharide of Streptococcus pneumoniae: formation of binary encapsulated pneumococci and identification of cryptic dTDP-rhamnose biosynthesis genes.</title>
        <authorList>
            <person name="Munoz R."/>
            <person name="Mollerach M.E."/>
            <person name="Lopez R."/>
            <person name="Garcia E."/>
        </authorList>
    </citation>
    <scope>NUCLEOTIDE SEQUENCE</scope>
    <source>
        <strain evidence="2">13868</strain>
    </source>
</reference>
<dbReference type="EMBL" id="Z83335">
    <property type="protein sequence ID" value="CAB05925.1"/>
    <property type="molecule type" value="Genomic_DNA"/>
</dbReference>
<dbReference type="GeneID" id="45652182"/>
<dbReference type="OMA" id="MSRACPV"/>
<accession>P96478</accession>
<evidence type="ECO:0000313" key="4">
    <source>
        <dbReference type="EMBL" id="CAI32704.1"/>
    </source>
</evidence>
<dbReference type="RefSeq" id="WP_000862350.1">
    <property type="nucleotide sequence ID" value="NZ_AP026922.1"/>
</dbReference>
<reference evidence="3" key="2">
    <citation type="submission" date="2004-12" db="EMBL/GenBank/DDBJ databases">
        <title>Genetic analysis of the capsular biosynthetic locus from all 90 serotypes of Streptococcus pneumoniae.</title>
        <authorList>
            <person name="Bentley S.D."/>
            <person name="Aanensen D."/>
            <person name="Mavroidi A."/>
            <person name="Saunders D."/>
            <person name="Rabbinowitsch E."/>
            <person name="Collins M."/>
            <person name="Donaghue K."/>
            <person name="Harris D."/>
            <person name="Kaltoft M.S."/>
            <person name="Murphy L."/>
            <person name="Quail M.A."/>
            <person name="Samual G."/>
            <person name="Skovsted I.C."/>
            <person name="Barrell B.G."/>
            <person name="Reeves P."/>
            <person name="Parkhill J."/>
            <person name="Spratt B.G."/>
        </authorList>
    </citation>
    <scope>NUCLEOTIDE SEQUENCE</scope>
    <source>
        <strain evidence="3">519/43</strain>
    </source>
</reference>
<protein>
    <submittedName>
        <fullName evidence="3">Putative glycosyl transferase</fullName>
    </submittedName>
</protein>
<evidence type="ECO:0000313" key="2">
    <source>
        <dbReference type="EMBL" id="CAB05925.1"/>
    </source>
</evidence>
<keyword evidence="3" id="KW-0808">Transferase</keyword>
<dbReference type="EMBL" id="CR926497">
    <property type="protein sequence ID" value="CAI30299.1"/>
    <property type="molecule type" value="Genomic_DNA"/>
</dbReference>
<dbReference type="CAZy" id="GT4">
    <property type="family name" value="Glycosyltransferase Family 4"/>
</dbReference>
<name>P96478_STREE</name>
<dbReference type="CDD" id="cd03801">
    <property type="entry name" value="GT4_PimA-like"/>
    <property type="match status" value="1"/>
</dbReference>
<dbReference type="PANTHER" id="PTHR12526">
    <property type="entry name" value="GLYCOSYLTRANSFERASE"/>
    <property type="match status" value="1"/>
</dbReference>
<feature type="domain" description="Glycosyl transferase family 1" evidence="1">
    <location>
        <begin position="205"/>
        <end position="346"/>
    </location>
</feature>